<evidence type="ECO:0000313" key="3">
    <source>
        <dbReference type="Proteomes" id="UP001417504"/>
    </source>
</evidence>
<name>A0AAP0PE32_9MAGN</name>
<feature type="compositionally biased region" description="Polar residues" evidence="1">
    <location>
        <begin position="14"/>
        <end position="28"/>
    </location>
</feature>
<dbReference type="Proteomes" id="UP001417504">
    <property type="component" value="Unassembled WGS sequence"/>
</dbReference>
<accession>A0AAP0PE32</accession>
<gene>
    <name evidence="2" type="ORF">Sjap_007884</name>
</gene>
<comment type="caution">
    <text evidence="2">The sequence shown here is derived from an EMBL/GenBank/DDBJ whole genome shotgun (WGS) entry which is preliminary data.</text>
</comment>
<proteinExistence type="predicted"/>
<keyword evidence="3" id="KW-1185">Reference proteome</keyword>
<evidence type="ECO:0000313" key="2">
    <source>
        <dbReference type="EMBL" id="KAK9137290.1"/>
    </source>
</evidence>
<evidence type="ECO:0000256" key="1">
    <source>
        <dbReference type="SAM" id="MobiDB-lite"/>
    </source>
</evidence>
<organism evidence="2 3">
    <name type="scientific">Stephania japonica</name>
    <dbReference type="NCBI Taxonomy" id="461633"/>
    <lineage>
        <taxon>Eukaryota</taxon>
        <taxon>Viridiplantae</taxon>
        <taxon>Streptophyta</taxon>
        <taxon>Embryophyta</taxon>
        <taxon>Tracheophyta</taxon>
        <taxon>Spermatophyta</taxon>
        <taxon>Magnoliopsida</taxon>
        <taxon>Ranunculales</taxon>
        <taxon>Menispermaceae</taxon>
        <taxon>Menispermoideae</taxon>
        <taxon>Cissampelideae</taxon>
        <taxon>Stephania</taxon>
    </lineage>
</organism>
<reference evidence="2 3" key="1">
    <citation type="submission" date="2024-01" db="EMBL/GenBank/DDBJ databases">
        <title>Genome assemblies of Stephania.</title>
        <authorList>
            <person name="Yang L."/>
        </authorList>
    </citation>
    <scope>NUCLEOTIDE SEQUENCE [LARGE SCALE GENOMIC DNA]</scope>
    <source>
        <strain evidence="2">QJT</strain>
        <tissue evidence="2">Leaf</tissue>
    </source>
</reference>
<dbReference type="AlphaFoldDB" id="A0AAP0PE32"/>
<protein>
    <submittedName>
        <fullName evidence="2">Uncharacterized protein</fullName>
    </submittedName>
</protein>
<sequence length="78" mass="8974">MRDLESRGRRVRCGQTSVSTEGGTTYLLSDRSQSDRNMFEDFGSRRSRSKVKKAWYNLTSHSGNFGVMICQEPQNKHN</sequence>
<feature type="region of interest" description="Disordered" evidence="1">
    <location>
        <begin position="1"/>
        <end position="28"/>
    </location>
</feature>
<dbReference type="EMBL" id="JBBNAE010000003">
    <property type="protein sequence ID" value="KAK9137290.1"/>
    <property type="molecule type" value="Genomic_DNA"/>
</dbReference>